<feature type="region of interest" description="Disordered" evidence="3">
    <location>
        <begin position="215"/>
        <end position="270"/>
    </location>
</feature>
<evidence type="ECO:0000259" key="5">
    <source>
        <dbReference type="PROSITE" id="PS51782"/>
    </source>
</evidence>
<dbReference type="PANTHER" id="PTHR21666:SF270">
    <property type="entry name" value="MUREIN HYDROLASE ACTIVATOR ENVC"/>
    <property type="match status" value="1"/>
</dbReference>
<dbReference type="Gene3D" id="3.10.350.10">
    <property type="entry name" value="LysM domain"/>
    <property type="match status" value="1"/>
</dbReference>
<keyword evidence="4" id="KW-0732">Signal</keyword>
<dbReference type="RefSeq" id="WP_055473832.1">
    <property type="nucleotide sequence ID" value="NZ_JBIRWE010000008.1"/>
</dbReference>
<dbReference type="Pfam" id="PF01551">
    <property type="entry name" value="Peptidase_M23"/>
    <property type="match status" value="1"/>
</dbReference>
<dbReference type="SUPFAM" id="SSF53955">
    <property type="entry name" value="Lysozyme-like"/>
    <property type="match status" value="1"/>
</dbReference>
<dbReference type="InterPro" id="IPR050570">
    <property type="entry name" value="Cell_wall_metabolism_enzyme"/>
</dbReference>
<dbReference type="Proteomes" id="UP001611548">
    <property type="component" value="Unassembled WGS sequence"/>
</dbReference>
<dbReference type="PANTHER" id="PTHR21666">
    <property type="entry name" value="PEPTIDASE-RELATED"/>
    <property type="match status" value="1"/>
</dbReference>
<dbReference type="InterPro" id="IPR018392">
    <property type="entry name" value="LysM"/>
</dbReference>
<dbReference type="Gene3D" id="1.10.530.10">
    <property type="match status" value="1"/>
</dbReference>
<evidence type="ECO:0000256" key="4">
    <source>
        <dbReference type="SAM" id="SignalP"/>
    </source>
</evidence>
<keyword evidence="7" id="KW-1185">Reference proteome</keyword>
<evidence type="ECO:0000313" key="7">
    <source>
        <dbReference type="Proteomes" id="UP001611548"/>
    </source>
</evidence>
<evidence type="ECO:0000256" key="2">
    <source>
        <dbReference type="ARBA" id="ARBA00022801"/>
    </source>
</evidence>
<dbReference type="SMART" id="SM00257">
    <property type="entry name" value="LysM"/>
    <property type="match status" value="1"/>
</dbReference>
<dbReference type="PROSITE" id="PS51782">
    <property type="entry name" value="LYSM"/>
    <property type="match status" value="1"/>
</dbReference>
<dbReference type="CDD" id="cd12797">
    <property type="entry name" value="M23_peptidase"/>
    <property type="match status" value="1"/>
</dbReference>
<name>A0ABW7UUD0_9ACTN</name>
<dbReference type="Pfam" id="PF01476">
    <property type="entry name" value="LysM"/>
    <property type="match status" value="1"/>
</dbReference>
<feature type="compositionally biased region" description="Basic and acidic residues" evidence="3">
    <location>
        <begin position="222"/>
        <end position="245"/>
    </location>
</feature>
<dbReference type="CDD" id="cd00118">
    <property type="entry name" value="LysM"/>
    <property type="match status" value="1"/>
</dbReference>
<gene>
    <name evidence="6" type="ORF">ACH429_19280</name>
</gene>
<dbReference type="InterPro" id="IPR023346">
    <property type="entry name" value="Lysozyme-like_dom_sf"/>
</dbReference>
<protein>
    <submittedName>
        <fullName evidence="6">Transglycosylase family protein</fullName>
    </submittedName>
</protein>
<proteinExistence type="inferred from homology"/>
<dbReference type="InterPro" id="IPR011055">
    <property type="entry name" value="Dup_hybrid_motif"/>
</dbReference>
<reference evidence="6 7" key="1">
    <citation type="submission" date="2024-10" db="EMBL/GenBank/DDBJ databases">
        <title>The Natural Products Discovery Center: Release of the First 8490 Sequenced Strains for Exploring Actinobacteria Biosynthetic Diversity.</title>
        <authorList>
            <person name="Kalkreuter E."/>
            <person name="Kautsar S.A."/>
            <person name="Yang D."/>
            <person name="Bader C.D."/>
            <person name="Teijaro C.N."/>
            <person name="Fluegel L."/>
            <person name="Davis C.M."/>
            <person name="Simpson J.R."/>
            <person name="Lauterbach L."/>
            <person name="Steele A.D."/>
            <person name="Gui C."/>
            <person name="Meng S."/>
            <person name="Li G."/>
            <person name="Viehrig K."/>
            <person name="Ye F."/>
            <person name="Su P."/>
            <person name="Kiefer A.F."/>
            <person name="Nichols A."/>
            <person name="Cepeda A.J."/>
            <person name="Yan W."/>
            <person name="Fan B."/>
            <person name="Jiang Y."/>
            <person name="Adhikari A."/>
            <person name="Zheng C.-J."/>
            <person name="Schuster L."/>
            <person name="Cowan T.M."/>
            <person name="Smanski M.J."/>
            <person name="Chevrette M.G."/>
            <person name="De Carvalho L.P.S."/>
            <person name="Shen B."/>
        </authorList>
    </citation>
    <scope>NUCLEOTIDE SEQUENCE [LARGE SCALE GENOMIC DNA]</scope>
    <source>
        <strain evidence="6 7">NPDC020327</strain>
    </source>
</reference>
<evidence type="ECO:0000256" key="3">
    <source>
        <dbReference type="SAM" id="MobiDB-lite"/>
    </source>
</evidence>
<keyword evidence="2" id="KW-0378">Hydrolase</keyword>
<evidence type="ECO:0000256" key="1">
    <source>
        <dbReference type="ARBA" id="ARBA00010830"/>
    </source>
</evidence>
<dbReference type="SUPFAM" id="SSF51261">
    <property type="entry name" value="Duplicated hybrid motif"/>
    <property type="match status" value="1"/>
</dbReference>
<feature type="region of interest" description="Disordered" evidence="3">
    <location>
        <begin position="121"/>
        <end position="163"/>
    </location>
</feature>
<dbReference type="InterPro" id="IPR016047">
    <property type="entry name" value="M23ase_b-sheet_dom"/>
</dbReference>
<comment type="similarity">
    <text evidence="1">Belongs to the transglycosylase family. Rpf subfamily.</text>
</comment>
<evidence type="ECO:0000313" key="6">
    <source>
        <dbReference type="EMBL" id="MFI1966217.1"/>
    </source>
</evidence>
<sequence length="385" mass="39586">MSARGRHRRHTPGRISRAALVAAAGGMSIALPLIGAGAANAATVETWDKVAQCESTGNWSINTGNGFYGGLQFTQSTWTAFGGNDYASRADLATKDQQIAIAEKVLDVQGPGAWPVCGAKAGLTKDSPEPELNTGGTEAPAEKTEAPAAKPQPRPAEKADKDAAKTVTYTVAQGDTLSKIATAQKVEGGWKKVYEDNRKVIGDNPNVIVPGQKLTVGGKAEAAPKQDAPKAEAPKAAEPKAEAPKAEQSASGFTAPVANPNLGTPYRQAGSSWSSGYHTGADFPVPTGTTVKSIGAGEVVSAGWGGSYGNEVVIRHEDGKYSQYAHLSSLSVSAGQQVTGGQQIGLSGSTGNSSGPHLHFEVRTGPGYGSDIDPIAYLRAHGVSI</sequence>
<dbReference type="EMBL" id="JBIRWE010000008">
    <property type="protein sequence ID" value="MFI1966217.1"/>
    <property type="molecule type" value="Genomic_DNA"/>
</dbReference>
<dbReference type="Pfam" id="PF06737">
    <property type="entry name" value="Transglycosylas"/>
    <property type="match status" value="1"/>
</dbReference>
<dbReference type="CDD" id="cd13925">
    <property type="entry name" value="RPF"/>
    <property type="match status" value="1"/>
</dbReference>
<dbReference type="InterPro" id="IPR010618">
    <property type="entry name" value="RPF"/>
</dbReference>
<organism evidence="6 7">
    <name type="scientific">Streptomyces pathocidini</name>
    <dbReference type="NCBI Taxonomy" id="1650571"/>
    <lineage>
        <taxon>Bacteria</taxon>
        <taxon>Bacillati</taxon>
        <taxon>Actinomycetota</taxon>
        <taxon>Actinomycetes</taxon>
        <taxon>Kitasatosporales</taxon>
        <taxon>Streptomycetaceae</taxon>
        <taxon>Streptomyces</taxon>
    </lineage>
</organism>
<feature type="chain" id="PRO_5045813034" evidence="4">
    <location>
        <begin position="42"/>
        <end position="385"/>
    </location>
</feature>
<feature type="signal peptide" evidence="4">
    <location>
        <begin position="1"/>
        <end position="41"/>
    </location>
</feature>
<feature type="domain" description="LysM" evidence="5">
    <location>
        <begin position="167"/>
        <end position="216"/>
    </location>
</feature>
<comment type="caution">
    <text evidence="6">The sequence shown here is derived from an EMBL/GenBank/DDBJ whole genome shotgun (WGS) entry which is preliminary data.</text>
</comment>
<dbReference type="InterPro" id="IPR036779">
    <property type="entry name" value="LysM_dom_sf"/>
</dbReference>
<accession>A0ABW7UUD0</accession>
<dbReference type="SUPFAM" id="SSF54106">
    <property type="entry name" value="LysM domain"/>
    <property type="match status" value="1"/>
</dbReference>
<dbReference type="Gene3D" id="2.70.70.10">
    <property type="entry name" value="Glucose Permease (Domain IIA)"/>
    <property type="match status" value="1"/>
</dbReference>